<keyword evidence="3" id="KW-1185">Reference proteome</keyword>
<protein>
    <submittedName>
        <fullName evidence="2">Uncharacterized protein</fullName>
    </submittedName>
</protein>
<evidence type="ECO:0000313" key="3">
    <source>
        <dbReference type="Proteomes" id="UP000023152"/>
    </source>
</evidence>
<sequence>MFEESQFIYGKEDSRQSASRNSNAEIRDWKNMAYKGLTLQIGARHLSCDEVEQNNRVHCFLQYDICKEIYSLRLDYWEKGGRLETSSFKLTANESIQKLCDNAKSNGKYDLTNGRKCVED</sequence>
<proteinExistence type="predicted"/>
<dbReference type="EMBL" id="ASPP01019858">
    <property type="protein sequence ID" value="ETO14687.1"/>
    <property type="molecule type" value="Genomic_DNA"/>
</dbReference>
<name>X6MMM0_RETFI</name>
<dbReference type="Proteomes" id="UP000023152">
    <property type="component" value="Unassembled WGS sequence"/>
</dbReference>
<reference evidence="2 3" key="1">
    <citation type="journal article" date="2013" name="Curr. Biol.">
        <title>The Genome of the Foraminiferan Reticulomyxa filosa.</title>
        <authorList>
            <person name="Glockner G."/>
            <person name="Hulsmann N."/>
            <person name="Schleicher M."/>
            <person name="Noegel A.A."/>
            <person name="Eichinger L."/>
            <person name="Gallinger C."/>
            <person name="Pawlowski J."/>
            <person name="Sierra R."/>
            <person name="Euteneuer U."/>
            <person name="Pillet L."/>
            <person name="Moustafa A."/>
            <person name="Platzer M."/>
            <person name="Groth M."/>
            <person name="Szafranski K."/>
            <person name="Schliwa M."/>
        </authorList>
    </citation>
    <scope>NUCLEOTIDE SEQUENCE [LARGE SCALE GENOMIC DNA]</scope>
</reference>
<organism evidence="2 3">
    <name type="scientific">Reticulomyxa filosa</name>
    <dbReference type="NCBI Taxonomy" id="46433"/>
    <lineage>
        <taxon>Eukaryota</taxon>
        <taxon>Sar</taxon>
        <taxon>Rhizaria</taxon>
        <taxon>Retaria</taxon>
        <taxon>Foraminifera</taxon>
        <taxon>Monothalamids</taxon>
        <taxon>Reticulomyxidae</taxon>
        <taxon>Reticulomyxa</taxon>
    </lineage>
</organism>
<gene>
    <name evidence="2" type="ORF">RFI_22679</name>
</gene>
<feature type="region of interest" description="Disordered" evidence="1">
    <location>
        <begin position="1"/>
        <end position="22"/>
    </location>
</feature>
<dbReference type="AlphaFoldDB" id="X6MMM0"/>
<evidence type="ECO:0000256" key="1">
    <source>
        <dbReference type="SAM" id="MobiDB-lite"/>
    </source>
</evidence>
<accession>X6MMM0</accession>
<evidence type="ECO:0000313" key="2">
    <source>
        <dbReference type="EMBL" id="ETO14687.1"/>
    </source>
</evidence>
<comment type="caution">
    <text evidence="2">The sequence shown here is derived from an EMBL/GenBank/DDBJ whole genome shotgun (WGS) entry which is preliminary data.</text>
</comment>